<gene>
    <name evidence="1" type="ORF">SeMB42_g05841</name>
</gene>
<dbReference type="Proteomes" id="UP000317494">
    <property type="component" value="Unassembled WGS sequence"/>
</dbReference>
<keyword evidence="2" id="KW-1185">Reference proteome</keyword>
<accession>A0A507CP10</accession>
<dbReference type="VEuPathDB" id="FungiDB:SeMB42_g05841"/>
<proteinExistence type="predicted"/>
<dbReference type="EMBL" id="QEAN01000297">
    <property type="protein sequence ID" value="TPX40871.1"/>
    <property type="molecule type" value="Genomic_DNA"/>
</dbReference>
<evidence type="ECO:0000313" key="1">
    <source>
        <dbReference type="EMBL" id="TPX40871.1"/>
    </source>
</evidence>
<name>A0A507CP10_9FUNG</name>
<dbReference type="AlphaFoldDB" id="A0A507CP10"/>
<protein>
    <submittedName>
        <fullName evidence="1">Uncharacterized protein</fullName>
    </submittedName>
</protein>
<reference evidence="1 2" key="1">
    <citation type="journal article" date="2019" name="Sci. Rep.">
        <title>Comparative genomics of chytrid fungi reveal insights into the obligate biotrophic and pathogenic lifestyle of Synchytrium endobioticum.</title>
        <authorList>
            <person name="van de Vossenberg B.T.L.H."/>
            <person name="Warris S."/>
            <person name="Nguyen H.D.T."/>
            <person name="van Gent-Pelzer M.P.E."/>
            <person name="Joly D.L."/>
            <person name="van de Geest H.C."/>
            <person name="Bonants P.J.M."/>
            <person name="Smith D.S."/>
            <person name="Levesque C.A."/>
            <person name="van der Lee T.A.J."/>
        </authorList>
    </citation>
    <scope>NUCLEOTIDE SEQUENCE [LARGE SCALE GENOMIC DNA]</scope>
    <source>
        <strain evidence="1 2">MB42</strain>
    </source>
</reference>
<organism evidence="1 2">
    <name type="scientific">Synchytrium endobioticum</name>
    <dbReference type="NCBI Taxonomy" id="286115"/>
    <lineage>
        <taxon>Eukaryota</taxon>
        <taxon>Fungi</taxon>
        <taxon>Fungi incertae sedis</taxon>
        <taxon>Chytridiomycota</taxon>
        <taxon>Chytridiomycota incertae sedis</taxon>
        <taxon>Chytridiomycetes</taxon>
        <taxon>Synchytriales</taxon>
        <taxon>Synchytriaceae</taxon>
        <taxon>Synchytrium</taxon>
    </lineage>
</organism>
<comment type="caution">
    <text evidence="1">The sequence shown here is derived from an EMBL/GenBank/DDBJ whole genome shotgun (WGS) entry which is preliminary data.</text>
</comment>
<evidence type="ECO:0000313" key="2">
    <source>
        <dbReference type="Proteomes" id="UP000317494"/>
    </source>
</evidence>
<sequence>MGRYKDTMTDVRTRIKDAKPAFDTLHRFLARGDCSEENHASSQLPQPWQHQALDMDNVCTTIHRYMCQHNLYQESNSIS</sequence>